<evidence type="ECO:0000256" key="6">
    <source>
        <dbReference type="ARBA" id="ARBA00023049"/>
    </source>
</evidence>
<evidence type="ECO:0000256" key="2">
    <source>
        <dbReference type="ARBA" id="ARBA00022670"/>
    </source>
</evidence>
<keyword evidence="10" id="KW-1185">Reference proteome</keyword>
<gene>
    <name evidence="9" type="primary">radC</name>
    <name evidence="9" type="ORF">QE109_09370</name>
</gene>
<keyword evidence="3" id="KW-0479">Metal-binding</keyword>
<dbReference type="Pfam" id="PF20582">
    <property type="entry name" value="UPF0758_N"/>
    <property type="match status" value="1"/>
</dbReference>
<feature type="domain" description="MPN" evidence="8">
    <location>
        <begin position="102"/>
        <end position="224"/>
    </location>
</feature>
<evidence type="ECO:0000259" key="8">
    <source>
        <dbReference type="PROSITE" id="PS50249"/>
    </source>
</evidence>
<evidence type="ECO:0000256" key="3">
    <source>
        <dbReference type="ARBA" id="ARBA00022723"/>
    </source>
</evidence>
<keyword evidence="5" id="KW-0862">Zinc</keyword>
<dbReference type="Pfam" id="PF04002">
    <property type="entry name" value="RadC"/>
    <property type="match status" value="1"/>
</dbReference>
<dbReference type="InterPro" id="IPR010994">
    <property type="entry name" value="RuvA_2-like"/>
</dbReference>
<sequence>MIKNLPYEEQPREKLVAHGVSFLSNSELLAILLRTGTRNKSAVDLGRTIVNTFGNNINELAQVTIEELCTIDGIGESKATQILSAIELGKRIKQTSSIRGLKISSPTDVVKFFNMELSDSKVEKFVIVLLNTKNEVINWEIISIGSLNASIVHPREVFNRAIKRSAASIIAIHNHPSGAIEPSKEDNAITKRLFESGQLVGIPLIDHIIIGKESYYSFKEQNQL</sequence>
<keyword evidence="4" id="KW-0378">Hydrolase</keyword>
<keyword evidence="6" id="KW-0482">Metalloprotease</keyword>
<dbReference type="SUPFAM" id="SSF47781">
    <property type="entry name" value="RuvA domain 2-like"/>
    <property type="match status" value="1"/>
</dbReference>
<dbReference type="NCBIfam" id="NF000642">
    <property type="entry name" value="PRK00024.1"/>
    <property type="match status" value="1"/>
</dbReference>
<dbReference type="Gene3D" id="1.10.150.20">
    <property type="entry name" value="5' to 3' exonuclease, C-terminal subdomain"/>
    <property type="match status" value="1"/>
</dbReference>
<dbReference type="PANTHER" id="PTHR30471">
    <property type="entry name" value="DNA REPAIR PROTEIN RADC"/>
    <property type="match status" value="1"/>
</dbReference>
<dbReference type="InterPro" id="IPR001405">
    <property type="entry name" value="UPF0758"/>
</dbReference>
<accession>A0ABT6NDA0</accession>
<dbReference type="InterPro" id="IPR020891">
    <property type="entry name" value="UPF0758_CS"/>
</dbReference>
<dbReference type="InterPro" id="IPR037518">
    <property type="entry name" value="MPN"/>
</dbReference>
<proteinExistence type="inferred from homology"/>
<dbReference type="PROSITE" id="PS50249">
    <property type="entry name" value="MPN"/>
    <property type="match status" value="1"/>
</dbReference>
<evidence type="ECO:0000256" key="7">
    <source>
        <dbReference type="RuleBase" id="RU003797"/>
    </source>
</evidence>
<keyword evidence="2" id="KW-0645">Protease</keyword>
<dbReference type="InterPro" id="IPR025657">
    <property type="entry name" value="RadC_JAB"/>
</dbReference>
<dbReference type="Gene3D" id="3.40.140.10">
    <property type="entry name" value="Cytidine Deaminase, domain 2"/>
    <property type="match status" value="1"/>
</dbReference>
<reference evidence="9 10" key="1">
    <citation type="submission" date="2023-04" db="EMBL/GenBank/DDBJ databases">
        <title>Fusibacter bizertensis strain WBS, isolated from littoral bottom sediments of the Arctic seas - biochemical and genomic analysis.</title>
        <authorList>
            <person name="Brioukhanov A.L."/>
        </authorList>
    </citation>
    <scope>NUCLEOTIDE SEQUENCE [LARGE SCALE GENOMIC DNA]</scope>
    <source>
        <strain evidence="9 10">WBS</strain>
    </source>
</reference>
<name>A0ABT6NDA0_9FIRM</name>
<organism evidence="9 10">
    <name type="scientific">Fusibacter bizertensis</name>
    <dbReference type="NCBI Taxonomy" id="1488331"/>
    <lineage>
        <taxon>Bacteria</taxon>
        <taxon>Bacillati</taxon>
        <taxon>Bacillota</taxon>
        <taxon>Clostridia</taxon>
        <taxon>Eubacteriales</taxon>
        <taxon>Eubacteriales Family XII. Incertae Sedis</taxon>
        <taxon>Fusibacter</taxon>
    </lineage>
</organism>
<evidence type="ECO:0000256" key="5">
    <source>
        <dbReference type="ARBA" id="ARBA00022833"/>
    </source>
</evidence>
<evidence type="ECO:0000313" key="9">
    <source>
        <dbReference type="EMBL" id="MDH8678355.1"/>
    </source>
</evidence>
<dbReference type="NCBIfam" id="TIGR00608">
    <property type="entry name" value="radc"/>
    <property type="match status" value="1"/>
</dbReference>
<evidence type="ECO:0000256" key="4">
    <source>
        <dbReference type="ARBA" id="ARBA00022801"/>
    </source>
</evidence>
<evidence type="ECO:0000313" key="10">
    <source>
        <dbReference type="Proteomes" id="UP001158045"/>
    </source>
</evidence>
<dbReference type="CDD" id="cd08071">
    <property type="entry name" value="MPN_DUF2466"/>
    <property type="match status" value="1"/>
</dbReference>
<protein>
    <submittedName>
        <fullName evidence="9">DNA repair protein RadC</fullName>
    </submittedName>
</protein>
<comment type="caution">
    <text evidence="9">The sequence shown here is derived from an EMBL/GenBank/DDBJ whole genome shotgun (WGS) entry which is preliminary data.</text>
</comment>
<dbReference type="RefSeq" id="WP_281094197.1">
    <property type="nucleotide sequence ID" value="NZ_JARYZI010000005.1"/>
</dbReference>
<dbReference type="Proteomes" id="UP001158045">
    <property type="component" value="Unassembled WGS sequence"/>
</dbReference>
<evidence type="ECO:0000256" key="1">
    <source>
        <dbReference type="ARBA" id="ARBA00010243"/>
    </source>
</evidence>
<dbReference type="InterPro" id="IPR046778">
    <property type="entry name" value="UPF0758_N"/>
</dbReference>
<dbReference type="EMBL" id="JARYZI010000005">
    <property type="protein sequence ID" value="MDH8678355.1"/>
    <property type="molecule type" value="Genomic_DNA"/>
</dbReference>
<dbReference type="PROSITE" id="PS01302">
    <property type="entry name" value="UPF0758"/>
    <property type="match status" value="1"/>
</dbReference>
<dbReference type="PANTHER" id="PTHR30471:SF3">
    <property type="entry name" value="UPF0758 PROTEIN YEES-RELATED"/>
    <property type="match status" value="1"/>
</dbReference>
<comment type="similarity">
    <text evidence="1 7">Belongs to the UPF0758 family.</text>
</comment>